<dbReference type="PROSITE" id="PS50043">
    <property type="entry name" value="HTH_LUXR_2"/>
    <property type="match status" value="1"/>
</dbReference>
<dbReference type="Gene3D" id="1.10.10.10">
    <property type="entry name" value="Winged helix-like DNA-binding domain superfamily/Winged helix DNA-binding domain"/>
    <property type="match status" value="1"/>
</dbReference>
<dbReference type="SUPFAM" id="SSF48452">
    <property type="entry name" value="TPR-like"/>
    <property type="match status" value="1"/>
</dbReference>
<dbReference type="OrthoDB" id="9789465at2"/>
<evidence type="ECO:0000313" key="5">
    <source>
        <dbReference type="EMBL" id="MZP31038.1"/>
    </source>
</evidence>
<dbReference type="CDD" id="cd06170">
    <property type="entry name" value="LuxR_C_like"/>
    <property type="match status" value="1"/>
</dbReference>
<evidence type="ECO:0000256" key="3">
    <source>
        <dbReference type="ARBA" id="ARBA00023163"/>
    </source>
</evidence>
<dbReference type="InterPro" id="IPR016032">
    <property type="entry name" value="Sig_transdc_resp-reg_C-effctor"/>
</dbReference>
<dbReference type="PROSITE" id="PS00622">
    <property type="entry name" value="HTH_LUXR_1"/>
    <property type="match status" value="1"/>
</dbReference>
<dbReference type="PANTHER" id="PTHR44688">
    <property type="entry name" value="DNA-BINDING TRANSCRIPTIONAL ACTIVATOR DEVR_DOSR"/>
    <property type="match status" value="1"/>
</dbReference>
<organism evidence="5 6">
    <name type="scientific">Heliomicrobium undosum</name>
    <dbReference type="NCBI Taxonomy" id="121734"/>
    <lineage>
        <taxon>Bacteria</taxon>
        <taxon>Bacillati</taxon>
        <taxon>Bacillota</taxon>
        <taxon>Clostridia</taxon>
        <taxon>Eubacteriales</taxon>
        <taxon>Heliobacteriaceae</taxon>
        <taxon>Heliomicrobium</taxon>
    </lineage>
</organism>
<dbReference type="AlphaFoldDB" id="A0A845LBI3"/>
<keyword evidence="2" id="KW-0238">DNA-binding</keyword>
<dbReference type="Gene3D" id="1.25.40.10">
    <property type="entry name" value="Tetratricopeptide repeat domain"/>
    <property type="match status" value="1"/>
</dbReference>
<sequence>MIMESAELRQTLYTILETKDAQALFACMEENLPSFFATPDIPEFYHILKDVDLSTCPNLTPKLMLAWMAFLSGDHAGLFPILKSIDEAELQGPPQCSLFYTLKAMVGYLTDPQEGLRYAEIAMDILPDGDTPSDASFYSANARLTYGQLLANSGQYRHAAELFAAAYHQFDSLNLAFPASVALVNENLNRFKLGEFAGVIDRCNEAMMKAGRFQGETQRFWDALHLPLGMCCYELNKPNLAIRHLNAAKACIDAFGLFHMHGMVELYLFKCFTLLGDLAAMERLKNETIAKFETVCFQPTDAIISLMRILSCPQPDSPAIQPDIEKFELEFIKNRRGCNAMIVDVLVYLRLQGFSDVVAIEDLETRLERLRYIGHIPQIQTALLQIAELHHLENRPPIACNYLREAVNMVKEFGISACFHAMPLRTLGLLQKIEPRLFATLSKQEKGAAAPADAVLTAREREIMGLIAQGKSNDEISKALYIGIGTIKWHINHIFGKLEVKNRVQAIAKAKSLGEI</sequence>
<dbReference type="EMBL" id="WXEY01000023">
    <property type="protein sequence ID" value="MZP31038.1"/>
    <property type="molecule type" value="Genomic_DNA"/>
</dbReference>
<gene>
    <name evidence="5" type="ORF">GTO91_15070</name>
</gene>
<dbReference type="Pfam" id="PF00196">
    <property type="entry name" value="GerE"/>
    <property type="match status" value="1"/>
</dbReference>
<name>A0A845LBI3_9FIRM</name>
<dbReference type="SMART" id="SM00421">
    <property type="entry name" value="HTH_LUXR"/>
    <property type="match status" value="1"/>
</dbReference>
<comment type="caution">
    <text evidence="5">The sequence shown here is derived from an EMBL/GenBank/DDBJ whole genome shotgun (WGS) entry which is preliminary data.</text>
</comment>
<dbReference type="GO" id="GO:0006355">
    <property type="term" value="P:regulation of DNA-templated transcription"/>
    <property type="evidence" value="ECO:0007669"/>
    <property type="project" value="InterPro"/>
</dbReference>
<keyword evidence="3" id="KW-0804">Transcription</keyword>
<dbReference type="PANTHER" id="PTHR44688:SF16">
    <property type="entry name" value="DNA-BINDING TRANSCRIPTIONAL ACTIVATOR DEVR_DOSR"/>
    <property type="match status" value="1"/>
</dbReference>
<dbReference type="GO" id="GO:0003677">
    <property type="term" value="F:DNA binding"/>
    <property type="evidence" value="ECO:0007669"/>
    <property type="project" value="UniProtKB-KW"/>
</dbReference>
<accession>A0A845LBI3</accession>
<reference evidence="5 6" key="1">
    <citation type="submission" date="2020-01" db="EMBL/GenBank/DDBJ databases">
        <title>Whole-genome sequence of Heliobacterium undosum DSM 13378.</title>
        <authorList>
            <person name="Kyndt J.A."/>
            <person name="Meyer T.E."/>
        </authorList>
    </citation>
    <scope>NUCLEOTIDE SEQUENCE [LARGE SCALE GENOMIC DNA]</scope>
    <source>
        <strain evidence="5 6">DSM 13378</strain>
    </source>
</reference>
<dbReference type="InterPro" id="IPR000792">
    <property type="entry name" value="Tscrpt_reg_LuxR_C"/>
</dbReference>
<proteinExistence type="predicted"/>
<evidence type="ECO:0000256" key="1">
    <source>
        <dbReference type="ARBA" id="ARBA00023015"/>
    </source>
</evidence>
<dbReference type="InterPro" id="IPR036388">
    <property type="entry name" value="WH-like_DNA-bd_sf"/>
</dbReference>
<dbReference type="InterPro" id="IPR011990">
    <property type="entry name" value="TPR-like_helical_dom_sf"/>
</dbReference>
<evidence type="ECO:0000256" key="2">
    <source>
        <dbReference type="ARBA" id="ARBA00023125"/>
    </source>
</evidence>
<protein>
    <recommendedName>
        <fullName evidence="4">HTH luxR-type domain-containing protein</fullName>
    </recommendedName>
</protein>
<dbReference type="PRINTS" id="PR00038">
    <property type="entry name" value="HTHLUXR"/>
</dbReference>
<dbReference type="SUPFAM" id="SSF46894">
    <property type="entry name" value="C-terminal effector domain of the bipartite response regulators"/>
    <property type="match status" value="1"/>
</dbReference>
<keyword evidence="6" id="KW-1185">Reference proteome</keyword>
<feature type="domain" description="HTH luxR-type" evidence="4">
    <location>
        <begin position="449"/>
        <end position="514"/>
    </location>
</feature>
<keyword evidence="1" id="KW-0805">Transcription regulation</keyword>
<evidence type="ECO:0000313" key="6">
    <source>
        <dbReference type="Proteomes" id="UP000463470"/>
    </source>
</evidence>
<evidence type="ECO:0000259" key="4">
    <source>
        <dbReference type="PROSITE" id="PS50043"/>
    </source>
</evidence>
<dbReference type="Proteomes" id="UP000463470">
    <property type="component" value="Unassembled WGS sequence"/>
</dbReference>